<name>A0ABV9EV61_9ACTN</name>
<evidence type="ECO:0000313" key="1">
    <source>
        <dbReference type="EMBL" id="MFC4591879.1"/>
    </source>
</evidence>
<dbReference type="EMBL" id="JBHSFN010000038">
    <property type="protein sequence ID" value="MFC4591879.1"/>
    <property type="molecule type" value="Genomic_DNA"/>
</dbReference>
<accession>A0ABV9EV61</accession>
<gene>
    <name evidence="1" type="ORF">ACFO8L_37730</name>
</gene>
<reference evidence="2" key="1">
    <citation type="journal article" date="2019" name="Int. J. Syst. Evol. Microbiol.">
        <title>The Global Catalogue of Microorganisms (GCM) 10K type strain sequencing project: providing services to taxonomists for standard genome sequencing and annotation.</title>
        <authorList>
            <consortium name="The Broad Institute Genomics Platform"/>
            <consortium name="The Broad Institute Genome Sequencing Center for Infectious Disease"/>
            <person name="Wu L."/>
            <person name="Ma J."/>
        </authorList>
    </citation>
    <scope>NUCLEOTIDE SEQUENCE [LARGE SCALE GENOMIC DNA]</scope>
    <source>
        <strain evidence="2">CCUG 49560</strain>
    </source>
</reference>
<evidence type="ECO:0008006" key="3">
    <source>
        <dbReference type="Google" id="ProtNLM"/>
    </source>
</evidence>
<sequence length="83" mass="9509">MVRDPSICDACARLRRRRDPEAETSADMWTPHCDAFPGRVPDEIYFGGFDHRTPYPGDQGVRFLLKEHGETALRLYEKRIGAS</sequence>
<organism evidence="1 2">
    <name type="scientific">Sphaerisporangium corydalis</name>
    <dbReference type="NCBI Taxonomy" id="1441875"/>
    <lineage>
        <taxon>Bacteria</taxon>
        <taxon>Bacillati</taxon>
        <taxon>Actinomycetota</taxon>
        <taxon>Actinomycetes</taxon>
        <taxon>Streptosporangiales</taxon>
        <taxon>Streptosporangiaceae</taxon>
        <taxon>Sphaerisporangium</taxon>
    </lineage>
</organism>
<keyword evidence="2" id="KW-1185">Reference proteome</keyword>
<protein>
    <recommendedName>
        <fullName evidence="3">Uracil-DNA glycosylase</fullName>
    </recommendedName>
</protein>
<comment type="caution">
    <text evidence="1">The sequence shown here is derived from an EMBL/GenBank/DDBJ whole genome shotgun (WGS) entry which is preliminary data.</text>
</comment>
<dbReference type="Proteomes" id="UP001595891">
    <property type="component" value="Unassembled WGS sequence"/>
</dbReference>
<evidence type="ECO:0000313" key="2">
    <source>
        <dbReference type="Proteomes" id="UP001595891"/>
    </source>
</evidence>
<dbReference type="RefSeq" id="WP_262845813.1">
    <property type="nucleotide sequence ID" value="NZ_JANZYP010000042.1"/>
</dbReference>
<proteinExistence type="predicted"/>